<organism evidence="4 5">
    <name type="scientific">Artemisia annua</name>
    <name type="common">Sweet wormwood</name>
    <dbReference type="NCBI Taxonomy" id="35608"/>
    <lineage>
        <taxon>Eukaryota</taxon>
        <taxon>Viridiplantae</taxon>
        <taxon>Streptophyta</taxon>
        <taxon>Embryophyta</taxon>
        <taxon>Tracheophyta</taxon>
        <taxon>Spermatophyta</taxon>
        <taxon>Magnoliopsida</taxon>
        <taxon>eudicotyledons</taxon>
        <taxon>Gunneridae</taxon>
        <taxon>Pentapetalae</taxon>
        <taxon>asterids</taxon>
        <taxon>campanulids</taxon>
        <taxon>Asterales</taxon>
        <taxon>Asteraceae</taxon>
        <taxon>Asteroideae</taxon>
        <taxon>Anthemideae</taxon>
        <taxon>Artemisiinae</taxon>
        <taxon>Artemisia</taxon>
    </lineage>
</organism>
<dbReference type="InterPro" id="IPR022893">
    <property type="entry name" value="Shikimate_DH_fam"/>
</dbReference>
<dbReference type="PANTHER" id="PTHR21089:SF7">
    <property type="entry name" value="BIFUNCTIONAL 3-DEHYDROQUINATE DEHYDRATASE_SHIKIMATE DEHYDROGENASE, CHLOROPLASTIC-LIKE ISOFORM X1"/>
    <property type="match status" value="1"/>
</dbReference>
<dbReference type="Gene3D" id="3.40.50.10860">
    <property type="entry name" value="Leucine Dehydrogenase, chain A, domain 1"/>
    <property type="match status" value="2"/>
</dbReference>
<dbReference type="Gene3D" id="3.20.20.70">
    <property type="entry name" value="Aldolase class I"/>
    <property type="match status" value="1"/>
</dbReference>
<dbReference type="FunFam" id="3.40.50.720:FF:000172">
    <property type="entry name" value="Bifunctional 3-dehydroquinate dehydratase/shikimate dehydrogenase, chloroplastic"/>
    <property type="match status" value="2"/>
</dbReference>
<evidence type="ECO:0000256" key="1">
    <source>
        <dbReference type="SAM" id="Phobius"/>
    </source>
</evidence>
<dbReference type="InterPro" id="IPR001381">
    <property type="entry name" value="DHquinase_I"/>
</dbReference>
<dbReference type="Gene3D" id="3.40.50.720">
    <property type="entry name" value="NAD(P)-binding Rossmann-like Domain"/>
    <property type="match status" value="2"/>
</dbReference>
<evidence type="ECO:0000313" key="5">
    <source>
        <dbReference type="Proteomes" id="UP000245207"/>
    </source>
</evidence>
<dbReference type="GO" id="GO:0009423">
    <property type="term" value="P:chorismate biosynthetic process"/>
    <property type="evidence" value="ECO:0007669"/>
    <property type="project" value="UniProtKB-UniPathway"/>
</dbReference>
<dbReference type="OrthoDB" id="204377at2759"/>
<dbReference type="GO" id="GO:0003855">
    <property type="term" value="F:3-dehydroquinate dehydratase activity"/>
    <property type="evidence" value="ECO:0007669"/>
    <property type="project" value="InterPro"/>
</dbReference>
<dbReference type="SUPFAM" id="SSF53223">
    <property type="entry name" value="Aminoacid dehydrogenase-like, N-terminal domain"/>
    <property type="match status" value="2"/>
</dbReference>
<dbReference type="EMBL" id="PKPP01014479">
    <property type="protein sequence ID" value="PWA39606.1"/>
    <property type="molecule type" value="Genomic_DNA"/>
</dbReference>
<feature type="domain" description="Quinate/shikimate 5-dehydrogenase/glutamyl-tRNA reductase" evidence="2">
    <location>
        <begin position="617"/>
        <end position="686"/>
    </location>
</feature>
<keyword evidence="1" id="KW-0472">Membrane</keyword>
<feature type="domain" description="Shikimate dehydrogenase substrate binding N-terminal" evidence="3">
    <location>
        <begin position="240"/>
        <end position="320"/>
    </location>
</feature>
<comment type="caution">
    <text evidence="4">The sequence shown here is derived from an EMBL/GenBank/DDBJ whole genome shotgun (WGS) entry which is preliminary data.</text>
</comment>
<dbReference type="FunFam" id="3.40.50.10860:FF:000009">
    <property type="entry name" value="Bifunctional 3-dehydroquinate dehydratase/shikimate dehydrogenase, chloroplastic"/>
    <property type="match status" value="1"/>
</dbReference>
<evidence type="ECO:0000259" key="3">
    <source>
        <dbReference type="Pfam" id="PF08501"/>
    </source>
</evidence>
<protein>
    <submittedName>
        <fullName evidence="4">3-dehydroquinate dehydratase type I</fullName>
    </submittedName>
</protein>
<dbReference type="InterPro" id="IPR006151">
    <property type="entry name" value="Shikm_DH/Glu-tRNA_Rdtase"/>
</dbReference>
<dbReference type="UniPathway" id="UPA00053">
    <property type="reaction ID" value="UER00087"/>
</dbReference>
<name>A0A2U1KS93_ARTAN</name>
<dbReference type="Pfam" id="PF08501">
    <property type="entry name" value="Shikimate_dh_N"/>
    <property type="match status" value="2"/>
</dbReference>
<dbReference type="InterPro" id="IPR013708">
    <property type="entry name" value="Shikimate_DH-bd_N"/>
</dbReference>
<feature type="domain" description="Shikimate dehydrogenase substrate binding N-terminal" evidence="3">
    <location>
        <begin position="544"/>
        <end position="573"/>
    </location>
</feature>
<keyword evidence="1" id="KW-1133">Transmembrane helix</keyword>
<dbReference type="InterPro" id="IPR046346">
    <property type="entry name" value="Aminoacid_DH-like_N_sf"/>
</dbReference>
<evidence type="ECO:0000313" key="4">
    <source>
        <dbReference type="EMBL" id="PWA39606.1"/>
    </source>
</evidence>
<dbReference type="InterPro" id="IPR036291">
    <property type="entry name" value="NAD(P)-bd_dom_sf"/>
</dbReference>
<dbReference type="HAMAP" id="MF_00222">
    <property type="entry name" value="Shikimate_DH_AroE"/>
    <property type="match status" value="1"/>
</dbReference>
<accession>A0A2U1KS93</accession>
<dbReference type="Proteomes" id="UP000245207">
    <property type="component" value="Unassembled WGS sequence"/>
</dbReference>
<reference evidence="4 5" key="1">
    <citation type="journal article" date="2018" name="Mol. Plant">
        <title>The genome of Artemisia annua provides insight into the evolution of Asteraceae family and artemisinin biosynthesis.</title>
        <authorList>
            <person name="Shen Q."/>
            <person name="Zhang L."/>
            <person name="Liao Z."/>
            <person name="Wang S."/>
            <person name="Yan T."/>
            <person name="Shi P."/>
            <person name="Liu M."/>
            <person name="Fu X."/>
            <person name="Pan Q."/>
            <person name="Wang Y."/>
            <person name="Lv Z."/>
            <person name="Lu X."/>
            <person name="Zhang F."/>
            <person name="Jiang W."/>
            <person name="Ma Y."/>
            <person name="Chen M."/>
            <person name="Hao X."/>
            <person name="Li L."/>
            <person name="Tang Y."/>
            <person name="Lv G."/>
            <person name="Zhou Y."/>
            <person name="Sun X."/>
            <person name="Brodelius P.E."/>
            <person name="Rose J.K.C."/>
            <person name="Tang K."/>
        </authorList>
    </citation>
    <scope>NUCLEOTIDE SEQUENCE [LARGE SCALE GENOMIC DNA]</scope>
    <source>
        <strain evidence="5">cv. Huhao1</strain>
        <tissue evidence="4">Leaf</tissue>
    </source>
</reference>
<proteinExistence type="inferred from homology"/>
<keyword evidence="1" id="KW-0812">Transmembrane</keyword>
<dbReference type="CDD" id="cd00502">
    <property type="entry name" value="DHQase_I"/>
    <property type="match status" value="1"/>
</dbReference>
<dbReference type="Pfam" id="PF01487">
    <property type="entry name" value="DHquinase_I"/>
    <property type="match status" value="1"/>
</dbReference>
<dbReference type="AlphaFoldDB" id="A0A2U1KS93"/>
<dbReference type="InterPro" id="IPR013785">
    <property type="entry name" value="Aldolase_TIM"/>
</dbReference>
<dbReference type="GO" id="GO:0004764">
    <property type="term" value="F:shikimate 3-dehydrogenase (NADP+) activity"/>
    <property type="evidence" value="ECO:0007669"/>
    <property type="project" value="InterPro"/>
</dbReference>
<dbReference type="CDD" id="cd01065">
    <property type="entry name" value="NAD_bind_Shikimate_DH"/>
    <property type="match status" value="2"/>
</dbReference>
<dbReference type="PANTHER" id="PTHR21089">
    <property type="entry name" value="SHIKIMATE DEHYDROGENASE"/>
    <property type="match status" value="1"/>
</dbReference>
<sequence>MGFKNRVLVCASIESETTEEMVKSIGKAKEEGADLVELCMDSLAASSLSDVELLLKQRALPTIVSFRLNSNKISHHNKGDSKHKCLQILKLAIQLNVEFVEIDFELAPDVINELMQRRENSKIIVSTYLKSGVHCKEKLGNLLVGLQLTGADVVKVVTDVAYITDVAPVFHVLTHAQVPVIVRAVGDRGLISQLLGPKYGAFMVCGSLGGRSVPGLPPLLSLKNVYELDNVDVDTKVFGVVSNPVGHSKGPLLHNPAFRYCRYNGIYVPLLVDNIKEFLRVYSCADFAGFSIGLPHKEAAVACCDEVDPLAKSIGAVNTIIRRPTDGKLVGYNTDCDACITAIEDALQERQTSNGEVTNVSPIAGRLFVLVGAGGAGRALAFGAKSKGARVVIFNRNFERAQCLARAVSGEALPIEQLETYCPENGMILANCSAIGMEPDVHLTPVSKEHLRSYDLVFDAVYTPRNTRLLQEAAEVGVTIVSGVEMFIRQALGQFKLFTNGLGALALLSICLILMGLVIVIHVVDDFDHVFLMRVCVLFDGTRSIGLPHKEAAVACCDEVDPLAKSIGAVNTIIRRPTDGKLVGYNTDCDACITAIEDALQERQTSNGEVTNVSPIAGRLFVLVGAGGAGRALAFGAKSKGARVVIFNRNFERAQCLARAVSGEALPIEQLETYCPENGMILANCSAIGMEPDVHLTPVSKEHLRSYDLVFDAVYTPRNTRLLQEAAEVGVTIVSGVEMFIRQALGQFKLFTNGLGTHLNLHTF</sequence>
<feature type="transmembrane region" description="Helical" evidence="1">
    <location>
        <begin position="502"/>
        <end position="524"/>
    </location>
</feature>
<gene>
    <name evidence="4" type="ORF">CTI12_AA562980</name>
</gene>
<keyword evidence="5" id="KW-1185">Reference proteome</keyword>
<feature type="domain" description="Quinate/shikimate 5-dehydrogenase/glutamyl-tRNA reductase" evidence="2">
    <location>
        <begin position="364"/>
        <end position="433"/>
    </location>
</feature>
<dbReference type="GO" id="GO:0019632">
    <property type="term" value="P:shikimate metabolic process"/>
    <property type="evidence" value="ECO:0007669"/>
    <property type="project" value="TreeGrafter"/>
</dbReference>
<dbReference type="SUPFAM" id="SSF51569">
    <property type="entry name" value="Aldolase"/>
    <property type="match status" value="1"/>
</dbReference>
<evidence type="ECO:0000259" key="2">
    <source>
        <dbReference type="Pfam" id="PF01488"/>
    </source>
</evidence>
<dbReference type="SUPFAM" id="SSF51735">
    <property type="entry name" value="NAD(P)-binding Rossmann-fold domains"/>
    <property type="match status" value="2"/>
</dbReference>
<dbReference type="STRING" id="35608.A0A2U1KS93"/>
<dbReference type="Pfam" id="PF01488">
    <property type="entry name" value="Shikimate_DH"/>
    <property type="match status" value="2"/>
</dbReference>